<evidence type="ECO:0000256" key="2">
    <source>
        <dbReference type="ARBA" id="ARBA00022485"/>
    </source>
</evidence>
<evidence type="ECO:0000256" key="7">
    <source>
        <dbReference type="ARBA" id="ARBA00023014"/>
    </source>
</evidence>
<name>A0A3D5QE93_FLESI</name>
<comment type="caution">
    <text evidence="9">The sequence shown here is derived from an EMBL/GenBank/DDBJ whole genome shotgun (WGS) entry which is preliminary data.</text>
</comment>
<keyword evidence="4" id="KW-0677">Repeat</keyword>
<keyword evidence="3" id="KW-0479">Metal-binding</keyword>
<organism evidence="9 10">
    <name type="scientific">Flexistipes sinusarabici</name>
    <dbReference type="NCBI Taxonomy" id="2352"/>
    <lineage>
        <taxon>Bacteria</taxon>
        <taxon>Pseudomonadati</taxon>
        <taxon>Deferribacterota</taxon>
        <taxon>Deferribacteres</taxon>
        <taxon>Deferribacterales</taxon>
        <taxon>Flexistipitaceae</taxon>
        <taxon>Flexistipes</taxon>
    </lineage>
</organism>
<dbReference type="InterPro" id="IPR017896">
    <property type="entry name" value="4Fe4S_Fe-S-bd"/>
</dbReference>
<dbReference type="InterPro" id="IPR050572">
    <property type="entry name" value="Fe-S_Ferredoxin"/>
</dbReference>
<dbReference type="GO" id="GO:0051539">
    <property type="term" value="F:4 iron, 4 sulfur cluster binding"/>
    <property type="evidence" value="ECO:0007669"/>
    <property type="project" value="UniProtKB-KW"/>
</dbReference>
<proteinExistence type="predicted"/>
<evidence type="ECO:0000256" key="6">
    <source>
        <dbReference type="ARBA" id="ARBA00023004"/>
    </source>
</evidence>
<dbReference type="Pfam" id="PF04015">
    <property type="entry name" value="DUF362"/>
    <property type="match status" value="1"/>
</dbReference>
<dbReference type="PROSITE" id="PS51379">
    <property type="entry name" value="4FE4S_FER_2"/>
    <property type="match status" value="2"/>
</dbReference>
<dbReference type="PROSITE" id="PS00198">
    <property type="entry name" value="4FE4S_FER_1"/>
    <property type="match status" value="1"/>
</dbReference>
<reference evidence="9 10" key="1">
    <citation type="journal article" date="2018" name="Nat. Biotechnol.">
        <title>A standardized bacterial taxonomy based on genome phylogeny substantially revises the tree of life.</title>
        <authorList>
            <person name="Parks D.H."/>
            <person name="Chuvochina M."/>
            <person name="Waite D.W."/>
            <person name="Rinke C."/>
            <person name="Skarshewski A."/>
            <person name="Chaumeil P.A."/>
            <person name="Hugenholtz P."/>
        </authorList>
    </citation>
    <scope>NUCLEOTIDE SEQUENCE [LARGE SCALE GENOMIC DNA]</scope>
    <source>
        <strain evidence="9">UBA8672</strain>
    </source>
</reference>
<dbReference type="Gene3D" id="3.30.70.20">
    <property type="match status" value="1"/>
</dbReference>
<evidence type="ECO:0000313" key="9">
    <source>
        <dbReference type="EMBL" id="HCW93960.1"/>
    </source>
</evidence>
<keyword evidence="5" id="KW-0249">Electron transport</keyword>
<dbReference type="EMBL" id="DPPF01000209">
    <property type="protein sequence ID" value="HCW93960.1"/>
    <property type="molecule type" value="Genomic_DNA"/>
</dbReference>
<dbReference type="InterPro" id="IPR007160">
    <property type="entry name" value="DUF362"/>
</dbReference>
<evidence type="ECO:0000313" key="10">
    <source>
        <dbReference type="Proteomes" id="UP000262325"/>
    </source>
</evidence>
<dbReference type="SUPFAM" id="SSF54862">
    <property type="entry name" value="4Fe-4S ferredoxins"/>
    <property type="match status" value="1"/>
</dbReference>
<gene>
    <name evidence="9" type="ORF">DHM44_09795</name>
</gene>
<dbReference type="Proteomes" id="UP000262325">
    <property type="component" value="Unassembled WGS sequence"/>
</dbReference>
<feature type="domain" description="4Fe-4S ferredoxin-type" evidence="8">
    <location>
        <begin position="325"/>
        <end position="352"/>
    </location>
</feature>
<dbReference type="PANTHER" id="PTHR43687">
    <property type="entry name" value="ADENYLYLSULFATE REDUCTASE, BETA SUBUNIT"/>
    <property type="match status" value="1"/>
</dbReference>
<evidence type="ECO:0000256" key="3">
    <source>
        <dbReference type="ARBA" id="ARBA00022723"/>
    </source>
</evidence>
<keyword evidence="2" id="KW-0004">4Fe-4S</keyword>
<protein>
    <recommendedName>
        <fullName evidence="8">4Fe-4S ferredoxin-type domain-containing protein</fullName>
    </recommendedName>
</protein>
<dbReference type="GO" id="GO:0046872">
    <property type="term" value="F:metal ion binding"/>
    <property type="evidence" value="ECO:0007669"/>
    <property type="project" value="UniProtKB-KW"/>
</dbReference>
<evidence type="ECO:0000256" key="5">
    <source>
        <dbReference type="ARBA" id="ARBA00022982"/>
    </source>
</evidence>
<evidence type="ECO:0000256" key="1">
    <source>
        <dbReference type="ARBA" id="ARBA00022448"/>
    </source>
</evidence>
<dbReference type="AlphaFoldDB" id="A0A3D5QE93"/>
<dbReference type="InterPro" id="IPR017900">
    <property type="entry name" value="4Fe4S_Fe_S_CS"/>
</dbReference>
<feature type="domain" description="4Fe-4S ferredoxin-type" evidence="8">
    <location>
        <begin position="294"/>
        <end position="323"/>
    </location>
</feature>
<sequence length="360" mass="39984">MAEVYLEKIYEYSSDIEYFADNFFSRNSEKFNDCEKILLKPNLLQSAPPEKGVTTHPEFLRFVIKSLKKHTDAKLLLADSPGANFENFGKILETSGIGQVCDEENIGIYRVESFPPVEKNGFVYSGIADEVDLIINLAKLKTHSLTGLTMCVKNFFGLIPGTSKVGYHRRYPDGSDLGSAVYGLYKQFAGKSLNLLDGIIAHEGEGPSRGKPVMAGVLAAGADAGAVDIAITKILGFEPEFCTTNIEALKDLSESKIKLIPELKFNITLKKPVAARRVHLPNFIKKYAAEKIYVKPEIIQEKCIKCLLCLKSCYADAITFDSGVVEINKDACKECFCCHEVCESDAIKLKRSIMHRIFVR</sequence>
<keyword evidence="7" id="KW-0411">Iron-sulfur</keyword>
<dbReference type="PANTHER" id="PTHR43687:SF6">
    <property type="entry name" value="L-ASPARTATE SEMIALDEHYDE SULFURTRANSFERASE IRON-SULFUR SUBUNIT"/>
    <property type="match status" value="1"/>
</dbReference>
<keyword evidence="1" id="KW-0813">Transport</keyword>
<evidence type="ECO:0000256" key="4">
    <source>
        <dbReference type="ARBA" id="ARBA00022737"/>
    </source>
</evidence>
<keyword evidence="6" id="KW-0408">Iron</keyword>
<evidence type="ECO:0000259" key="8">
    <source>
        <dbReference type="PROSITE" id="PS51379"/>
    </source>
</evidence>
<accession>A0A3D5QE93</accession>